<dbReference type="GO" id="GO:0004553">
    <property type="term" value="F:hydrolase activity, hydrolyzing O-glycosyl compounds"/>
    <property type="evidence" value="ECO:0007669"/>
    <property type="project" value="InterPro"/>
</dbReference>
<evidence type="ECO:0000256" key="1">
    <source>
        <dbReference type="ARBA" id="ARBA00006865"/>
    </source>
</evidence>
<sequence>MHSLLSRAHKVAVKHSSGLARDLRVAFGGVLVAQPGSAPSQNVYCVSSGGGGVTVSNGDGNSSTSSRTSTTKTTSGAQSTSTPSVPSSSWKPIATYSNTTFFNGWSFFTAADPTNGNVQYVDQATAQGAGLIEINEVGNAVMRVETTPTVQTNRMSVRITTDLTFTEGLVIMDAVHMPTGCGTWPAFWTNGPNWPDNGEIDIVEGVNNYTNNQATIHTGVGCSITSTNSATLGITGTVVGGTDCSAAQSNNEGCGMRSPNNTSFGSGFNSVGGGVYAMYWENSVGIKVWFFQRGSIPADIAAGAPQPQSWTTPIAFWANSGACDISAMFVDHSTIFDTTLCGDWAEGVWGGTGVPGQSVSCQQQTGFATCAEFVQASGASFSEAYWEVSSVKIYQDTSTSS</sequence>
<organism evidence="6 7">
    <name type="scientific">Paxillus rubicundulus Ve08.2h10</name>
    <dbReference type="NCBI Taxonomy" id="930991"/>
    <lineage>
        <taxon>Eukaryota</taxon>
        <taxon>Fungi</taxon>
        <taxon>Dikarya</taxon>
        <taxon>Basidiomycota</taxon>
        <taxon>Agaricomycotina</taxon>
        <taxon>Agaricomycetes</taxon>
        <taxon>Agaricomycetidae</taxon>
        <taxon>Boletales</taxon>
        <taxon>Paxilineae</taxon>
        <taxon>Paxillaceae</taxon>
        <taxon>Paxillus</taxon>
    </lineage>
</organism>
<dbReference type="InParanoid" id="A0A0D0DFL7"/>
<dbReference type="AlphaFoldDB" id="A0A0D0DFL7"/>
<dbReference type="PANTHER" id="PTHR10963:SF24">
    <property type="entry name" value="GLYCOSIDASE C21B10.07-RELATED"/>
    <property type="match status" value="1"/>
</dbReference>
<feature type="domain" description="GH16" evidence="5">
    <location>
        <begin position="78"/>
        <end position="353"/>
    </location>
</feature>
<dbReference type="Gene3D" id="2.60.120.200">
    <property type="match status" value="1"/>
</dbReference>
<dbReference type="HOGENOM" id="CLU_016972_0_2_1"/>
<dbReference type="PANTHER" id="PTHR10963">
    <property type="entry name" value="GLYCOSYL HYDROLASE-RELATED"/>
    <property type="match status" value="1"/>
</dbReference>
<dbReference type="GO" id="GO:0009251">
    <property type="term" value="P:glucan catabolic process"/>
    <property type="evidence" value="ECO:0007669"/>
    <property type="project" value="TreeGrafter"/>
</dbReference>
<dbReference type="PROSITE" id="PS51762">
    <property type="entry name" value="GH16_2"/>
    <property type="match status" value="1"/>
</dbReference>
<keyword evidence="7" id="KW-1185">Reference proteome</keyword>
<reference evidence="6 7" key="1">
    <citation type="submission" date="2014-04" db="EMBL/GenBank/DDBJ databases">
        <authorList>
            <consortium name="DOE Joint Genome Institute"/>
            <person name="Kuo A."/>
            <person name="Kohler A."/>
            <person name="Jargeat P."/>
            <person name="Nagy L.G."/>
            <person name="Floudas D."/>
            <person name="Copeland A."/>
            <person name="Barry K.W."/>
            <person name="Cichocki N."/>
            <person name="Veneault-Fourrey C."/>
            <person name="LaButti K."/>
            <person name="Lindquist E.A."/>
            <person name="Lipzen A."/>
            <person name="Lundell T."/>
            <person name="Morin E."/>
            <person name="Murat C."/>
            <person name="Sun H."/>
            <person name="Tunlid A."/>
            <person name="Henrissat B."/>
            <person name="Grigoriev I.V."/>
            <person name="Hibbett D.S."/>
            <person name="Martin F."/>
            <person name="Nordberg H.P."/>
            <person name="Cantor M.N."/>
            <person name="Hua S.X."/>
        </authorList>
    </citation>
    <scope>NUCLEOTIDE SEQUENCE [LARGE SCALE GENOMIC DNA]</scope>
    <source>
        <strain evidence="6 7">Ve08.2h10</strain>
    </source>
</reference>
<dbReference type="Pfam" id="PF26113">
    <property type="entry name" value="GH16_XgeA"/>
    <property type="match status" value="1"/>
</dbReference>
<evidence type="ECO:0000259" key="5">
    <source>
        <dbReference type="PROSITE" id="PS51762"/>
    </source>
</evidence>
<evidence type="ECO:0000313" key="7">
    <source>
        <dbReference type="Proteomes" id="UP000054538"/>
    </source>
</evidence>
<dbReference type="OrthoDB" id="192832at2759"/>
<dbReference type="CDD" id="cd02181">
    <property type="entry name" value="GH16_fungal_Lam16A_glucanase"/>
    <property type="match status" value="1"/>
</dbReference>
<dbReference type="STRING" id="930991.A0A0D0DFL7"/>
<dbReference type="FunFam" id="2.60.120.200:FF:000114">
    <property type="entry name" value="Probable endo-1,3(4)-beta-glucanase NFIA_089530"/>
    <property type="match status" value="1"/>
</dbReference>
<gene>
    <name evidence="6" type="ORF">PAXRUDRAFT_303645</name>
</gene>
<dbReference type="SUPFAM" id="SSF49899">
    <property type="entry name" value="Concanavalin A-like lectins/glucanases"/>
    <property type="match status" value="1"/>
</dbReference>
<feature type="region of interest" description="Disordered" evidence="4">
    <location>
        <begin position="54"/>
        <end position="89"/>
    </location>
</feature>
<dbReference type="Proteomes" id="UP000054538">
    <property type="component" value="Unassembled WGS sequence"/>
</dbReference>
<dbReference type="InterPro" id="IPR000757">
    <property type="entry name" value="Beta-glucanase-like"/>
</dbReference>
<dbReference type="EMBL" id="KN824982">
    <property type="protein sequence ID" value="KIK96507.1"/>
    <property type="molecule type" value="Genomic_DNA"/>
</dbReference>
<accession>A0A0D0DFL7</accession>
<name>A0A0D0DFL7_9AGAM</name>
<dbReference type="InterPro" id="IPR013320">
    <property type="entry name" value="ConA-like_dom_sf"/>
</dbReference>
<keyword evidence="3" id="KW-0326">Glycosidase</keyword>
<evidence type="ECO:0000256" key="2">
    <source>
        <dbReference type="ARBA" id="ARBA00022801"/>
    </source>
</evidence>
<comment type="similarity">
    <text evidence="1">Belongs to the glycosyl hydrolase 16 family.</text>
</comment>
<keyword evidence="2 6" id="KW-0378">Hydrolase</keyword>
<reference evidence="7" key="2">
    <citation type="submission" date="2015-01" db="EMBL/GenBank/DDBJ databases">
        <title>Evolutionary Origins and Diversification of the Mycorrhizal Mutualists.</title>
        <authorList>
            <consortium name="DOE Joint Genome Institute"/>
            <consortium name="Mycorrhizal Genomics Consortium"/>
            <person name="Kohler A."/>
            <person name="Kuo A."/>
            <person name="Nagy L.G."/>
            <person name="Floudas D."/>
            <person name="Copeland A."/>
            <person name="Barry K.W."/>
            <person name="Cichocki N."/>
            <person name="Veneault-Fourrey C."/>
            <person name="LaButti K."/>
            <person name="Lindquist E.A."/>
            <person name="Lipzen A."/>
            <person name="Lundell T."/>
            <person name="Morin E."/>
            <person name="Murat C."/>
            <person name="Riley R."/>
            <person name="Ohm R."/>
            <person name="Sun H."/>
            <person name="Tunlid A."/>
            <person name="Henrissat B."/>
            <person name="Grigoriev I.V."/>
            <person name="Hibbett D.S."/>
            <person name="Martin F."/>
        </authorList>
    </citation>
    <scope>NUCLEOTIDE SEQUENCE [LARGE SCALE GENOMIC DNA]</scope>
    <source>
        <strain evidence="7">Ve08.2h10</strain>
    </source>
</reference>
<evidence type="ECO:0000256" key="3">
    <source>
        <dbReference type="ARBA" id="ARBA00023295"/>
    </source>
</evidence>
<proteinExistence type="inferred from homology"/>
<dbReference type="InterPro" id="IPR050546">
    <property type="entry name" value="Glycosyl_Hydrlase_16"/>
</dbReference>
<evidence type="ECO:0000313" key="6">
    <source>
        <dbReference type="EMBL" id="KIK96507.1"/>
    </source>
</evidence>
<protein>
    <submittedName>
        <fullName evidence="6">Glycoside hydrolase family 16 protein</fullName>
    </submittedName>
</protein>
<evidence type="ECO:0000256" key="4">
    <source>
        <dbReference type="SAM" id="MobiDB-lite"/>
    </source>
</evidence>